<feature type="region of interest" description="Disordered" evidence="1">
    <location>
        <begin position="1"/>
        <end position="34"/>
    </location>
</feature>
<organism evidence="2 3">
    <name type="scientific">Aedes aegypti</name>
    <name type="common">Yellowfever mosquito</name>
    <name type="synonym">Culex aegypti</name>
    <dbReference type="NCBI Taxonomy" id="7159"/>
    <lineage>
        <taxon>Eukaryota</taxon>
        <taxon>Metazoa</taxon>
        <taxon>Ecdysozoa</taxon>
        <taxon>Arthropoda</taxon>
        <taxon>Hexapoda</taxon>
        <taxon>Insecta</taxon>
        <taxon>Pterygota</taxon>
        <taxon>Neoptera</taxon>
        <taxon>Endopterygota</taxon>
        <taxon>Diptera</taxon>
        <taxon>Nematocera</taxon>
        <taxon>Culicoidea</taxon>
        <taxon>Culicidae</taxon>
        <taxon>Culicinae</taxon>
        <taxon>Aedini</taxon>
        <taxon>Aedes</taxon>
        <taxon>Stegomyia</taxon>
    </lineage>
</organism>
<dbReference type="Proteomes" id="UP000682892">
    <property type="component" value="Unassembled WGS sequence"/>
</dbReference>
<proteinExistence type="predicted"/>
<reference evidence="2" key="1">
    <citation type="submission" date="2005-10" db="EMBL/GenBank/DDBJ databases">
        <authorList>
            <person name="Loftus B.J."/>
            <person name="Nene V.M."/>
            <person name="Hannick L.I."/>
            <person name="Bidwell S."/>
            <person name="Haas B."/>
            <person name="Amedeo P."/>
            <person name="Orvis J."/>
            <person name="Wortman J.R."/>
            <person name="White O.R."/>
            <person name="Salzberg S."/>
            <person name="Shumway M."/>
            <person name="Koo H."/>
            <person name="Zhao Y."/>
            <person name="Holmes M."/>
            <person name="Miller J."/>
            <person name="Schatz M."/>
            <person name="Pop M."/>
            <person name="Pai G."/>
            <person name="Utterback T."/>
            <person name="Rogers Y.-H."/>
            <person name="Kravitz S."/>
            <person name="Fraser C.M."/>
        </authorList>
    </citation>
    <scope>NUCLEOTIDE SEQUENCE</scope>
    <source>
        <strain evidence="2">Liverpool</strain>
    </source>
</reference>
<protein>
    <submittedName>
        <fullName evidence="2">AAEL012792-PA</fullName>
    </submittedName>
</protein>
<dbReference type="eggNOG" id="ENOG502TKVE">
    <property type="taxonomic scope" value="Eukaryota"/>
</dbReference>
<reference evidence="2" key="3">
    <citation type="submission" date="2012-09" db="EMBL/GenBank/DDBJ databases">
        <authorList>
            <consortium name="VectorBase"/>
        </authorList>
    </citation>
    <scope>NUCLEOTIDE SEQUENCE</scope>
    <source>
        <strain evidence="2">Liverpool</strain>
    </source>
</reference>
<feature type="compositionally biased region" description="Polar residues" evidence="1">
    <location>
        <begin position="20"/>
        <end position="34"/>
    </location>
</feature>
<dbReference type="VEuPathDB" id="VectorBase:AAEL012792"/>
<gene>
    <name evidence="2" type="ORF">AaeL_AAEL012792</name>
</gene>
<sequence length="192" mass="20718">MPSTPRSQDIFEISPRPFSVTPQPNSGFQYSRGSLRNDYFSNGLSSNRNFAASATSSGTNSIGSSTSGSSSSNLGSGSSAGISSSGSSYSYRQSHRKSPFSNSAIGTSLTSNEPVSTEAPQERKCAIERYRKPTLINNNTKTRLILLIDTRSVCLSPVNEFNPPTFHEEGRQPKINSLVFSGEFCSSFLLTF</sequence>
<feature type="compositionally biased region" description="Low complexity" evidence="1">
    <location>
        <begin position="53"/>
        <end position="91"/>
    </location>
</feature>
<evidence type="ECO:0000313" key="3">
    <source>
        <dbReference type="Proteomes" id="UP000682892"/>
    </source>
</evidence>
<reference evidence="2" key="2">
    <citation type="journal article" date="2007" name="Science">
        <title>Genome sequence of Aedes aegypti, a major arbovirus vector.</title>
        <authorList>
            <person name="Nene V."/>
            <person name="Wortman J.R."/>
            <person name="Lawson D."/>
            <person name="Haas B."/>
            <person name="Kodira C."/>
            <person name="Tu Z.J."/>
            <person name="Loftus B."/>
            <person name="Xi Z."/>
            <person name="Megy K."/>
            <person name="Grabherr M."/>
            <person name="Ren Q."/>
            <person name="Zdobnov E.M."/>
            <person name="Lobo N.F."/>
            <person name="Campbell K.S."/>
            <person name="Brown S.E."/>
            <person name="Bonaldo M.F."/>
            <person name="Zhu J."/>
            <person name="Sinkins S.P."/>
            <person name="Hogenkamp D.G."/>
            <person name="Amedeo P."/>
            <person name="Arensburger P."/>
            <person name="Atkinson P.W."/>
            <person name="Bidwell S."/>
            <person name="Biedler J."/>
            <person name="Birney E."/>
            <person name="Bruggner R.V."/>
            <person name="Costas J."/>
            <person name="Coy M.R."/>
            <person name="Crabtree J."/>
            <person name="Crawford M."/>
            <person name="Debruyn B."/>
            <person name="Decaprio D."/>
            <person name="Eiglmeier K."/>
            <person name="Eisenstadt E."/>
            <person name="El-Dorry H."/>
            <person name="Gelbart W.M."/>
            <person name="Gomes S.L."/>
            <person name="Hammond M."/>
            <person name="Hannick L.I."/>
            <person name="Hogan J.R."/>
            <person name="Holmes M.H."/>
            <person name="Jaffe D."/>
            <person name="Johnston J.S."/>
            <person name="Kennedy R.C."/>
            <person name="Koo H."/>
            <person name="Kravitz S."/>
            <person name="Kriventseva E.V."/>
            <person name="Kulp D."/>
            <person name="Labutti K."/>
            <person name="Lee E."/>
            <person name="Li S."/>
            <person name="Lovin D.D."/>
            <person name="Mao C."/>
            <person name="Mauceli E."/>
            <person name="Menck C.F."/>
            <person name="Miller J.R."/>
            <person name="Montgomery P."/>
            <person name="Mori A."/>
            <person name="Nascimento A.L."/>
            <person name="Naveira H.F."/>
            <person name="Nusbaum C."/>
            <person name="O'leary S."/>
            <person name="Orvis J."/>
            <person name="Pertea M."/>
            <person name="Quesneville H."/>
            <person name="Reidenbach K.R."/>
            <person name="Rogers Y.H."/>
            <person name="Roth C.W."/>
            <person name="Schneider J.R."/>
            <person name="Schatz M."/>
            <person name="Shumway M."/>
            <person name="Stanke M."/>
            <person name="Stinson E.O."/>
            <person name="Tubio J.M."/>
            <person name="Vanzee J.P."/>
            <person name="Verjovski-Almeida S."/>
            <person name="Werner D."/>
            <person name="White O."/>
            <person name="Wyder S."/>
            <person name="Zeng Q."/>
            <person name="Zhao Q."/>
            <person name="Zhao Y."/>
            <person name="Hill C.A."/>
            <person name="Raikhel A.S."/>
            <person name="Soares M.B."/>
            <person name="Knudson D.L."/>
            <person name="Lee N.H."/>
            <person name="Galagan J."/>
            <person name="Salzberg S.L."/>
            <person name="Paulsen I.T."/>
            <person name="Dimopoulos G."/>
            <person name="Collins F.H."/>
            <person name="Birren B."/>
            <person name="Fraser-Liggett C.M."/>
            <person name="Severson D.W."/>
        </authorList>
    </citation>
    <scope>NUCLEOTIDE SEQUENCE [LARGE SCALE GENOMIC DNA]</scope>
    <source>
        <strain evidence="2">Liverpool</strain>
    </source>
</reference>
<evidence type="ECO:0000256" key="1">
    <source>
        <dbReference type="SAM" id="MobiDB-lite"/>
    </source>
</evidence>
<feature type="region of interest" description="Disordered" evidence="1">
    <location>
        <begin position="46"/>
        <end position="123"/>
    </location>
</feature>
<dbReference type="PaxDb" id="7159-AAEL012792-PA"/>
<dbReference type="HOGENOM" id="CLU_1416234_0_0_1"/>
<dbReference type="AlphaFoldDB" id="Q16L23"/>
<accession>Q16L23</accession>
<dbReference type="PhylomeDB" id="Q16L23"/>
<dbReference type="STRING" id="7159.Q16L23"/>
<dbReference type="EMBL" id="CH477925">
    <property type="protein sequence ID" value="EAT35016.1"/>
    <property type="molecule type" value="Genomic_DNA"/>
</dbReference>
<feature type="compositionally biased region" description="Polar residues" evidence="1">
    <location>
        <begin position="99"/>
        <end position="119"/>
    </location>
</feature>
<evidence type="ECO:0000313" key="2">
    <source>
        <dbReference type="EMBL" id="EAT35016.1"/>
    </source>
</evidence>
<name>Q16L23_AEDAE</name>